<dbReference type="AlphaFoldDB" id="A0A841R8T3"/>
<evidence type="ECO:0000256" key="1">
    <source>
        <dbReference type="SAM" id="SignalP"/>
    </source>
</evidence>
<keyword evidence="3" id="KW-1185">Reference proteome</keyword>
<organism evidence="2 3">
    <name type="scientific">Spirochaeta isovalerica</name>
    <dbReference type="NCBI Taxonomy" id="150"/>
    <lineage>
        <taxon>Bacteria</taxon>
        <taxon>Pseudomonadati</taxon>
        <taxon>Spirochaetota</taxon>
        <taxon>Spirochaetia</taxon>
        <taxon>Spirochaetales</taxon>
        <taxon>Spirochaetaceae</taxon>
        <taxon>Spirochaeta</taxon>
    </lineage>
</organism>
<gene>
    <name evidence="2" type="ORF">HNR50_001978</name>
</gene>
<dbReference type="EMBL" id="JACHGJ010000003">
    <property type="protein sequence ID" value="MBB6480315.1"/>
    <property type="molecule type" value="Genomic_DNA"/>
</dbReference>
<feature type="signal peptide" evidence="1">
    <location>
        <begin position="1"/>
        <end position="20"/>
    </location>
</feature>
<sequence length="193" mass="22258">MKAKLLIFLLLCSITFSLNSQEELELQAKEYYDLLILWKSYPDMPGLSELLSAAESRLGINQVKIDQYCINQSQLLYEDALKIWQLETKTEIQVLQAMDLVTESICLNPDNIPAIKLKDVMLFEKGGNRPIIMSSGLRGLYERAMKEYMDGDLYKSFSTIRELSNNEAIENNPDFIKLKALVYKKYYDSLKGF</sequence>
<evidence type="ECO:0000313" key="3">
    <source>
        <dbReference type="Proteomes" id="UP000587760"/>
    </source>
</evidence>
<evidence type="ECO:0000313" key="2">
    <source>
        <dbReference type="EMBL" id="MBB6480315.1"/>
    </source>
</evidence>
<dbReference type="RefSeq" id="WP_184746449.1">
    <property type="nucleotide sequence ID" value="NZ_JACHGJ010000003.1"/>
</dbReference>
<protein>
    <submittedName>
        <fullName evidence="2">Uncharacterized protein</fullName>
    </submittedName>
</protein>
<dbReference type="Proteomes" id="UP000587760">
    <property type="component" value="Unassembled WGS sequence"/>
</dbReference>
<proteinExistence type="predicted"/>
<name>A0A841R8T3_9SPIO</name>
<reference evidence="2 3" key="1">
    <citation type="submission" date="2020-08" db="EMBL/GenBank/DDBJ databases">
        <title>Genomic Encyclopedia of Type Strains, Phase IV (KMG-IV): sequencing the most valuable type-strain genomes for metagenomic binning, comparative biology and taxonomic classification.</title>
        <authorList>
            <person name="Goeker M."/>
        </authorList>
    </citation>
    <scope>NUCLEOTIDE SEQUENCE [LARGE SCALE GENOMIC DNA]</scope>
    <source>
        <strain evidence="2 3">DSM 2461</strain>
    </source>
</reference>
<keyword evidence="1" id="KW-0732">Signal</keyword>
<comment type="caution">
    <text evidence="2">The sequence shown here is derived from an EMBL/GenBank/DDBJ whole genome shotgun (WGS) entry which is preliminary data.</text>
</comment>
<accession>A0A841R8T3</accession>
<feature type="chain" id="PRO_5032729198" evidence="1">
    <location>
        <begin position="21"/>
        <end position="193"/>
    </location>
</feature>